<reference evidence="3" key="2">
    <citation type="submission" date="2016-01" db="EMBL/GenBank/DDBJ databases">
        <authorList>
            <person name="Mitreva M."/>
            <person name="Pepin K.H."/>
            <person name="Mihindukulasuriya K.A."/>
            <person name="Fulton R."/>
            <person name="Fronick C."/>
            <person name="O'Laughlin M."/>
            <person name="Miner T."/>
            <person name="Herter B."/>
            <person name="Rosa B.A."/>
            <person name="Cordes M."/>
            <person name="Tomlinson C."/>
            <person name="Wollam A."/>
            <person name="Palsikar V.B."/>
            <person name="Mardis E.R."/>
            <person name="Wilson R.K."/>
        </authorList>
    </citation>
    <scope>NUCLEOTIDE SEQUENCE [LARGE SCALE GENOMIC DNA]</scope>
    <source>
        <strain evidence="3">KA00185</strain>
    </source>
</reference>
<dbReference type="OrthoDB" id="378694at2"/>
<accession>A0A134AMW5</accession>
<proteinExistence type="predicted"/>
<dbReference type="EMBL" id="AP019835">
    <property type="protein sequence ID" value="BBM49617.1"/>
    <property type="molecule type" value="Genomic_DNA"/>
</dbReference>
<dbReference type="Proteomes" id="UP000321501">
    <property type="component" value="Chromosome"/>
</dbReference>
<evidence type="ECO:0000313" key="4">
    <source>
        <dbReference type="Proteomes" id="UP000321501"/>
    </source>
</evidence>
<dbReference type="PATRIC" id="fig|157687.3.peg.592"/>
<evidence type="ECO:0000313" key="1">
    <source>
        <dbReference type="EMBL" id="BBM49617.1"/>
    </source>
</evidence>
<keyword evidence="3" id="KW-1185">Reference proteome</keyword>
<organism evidence="2 3">
    <name type="scientific">Leptotrichia wadei</name>
    <dbReference type="NCBI Taxonomy" id="157687"/>
    <lineage>
        <taxon>Bacteria</taxon>
        <taxon>Fusobacteriati</taxon>
        <taxon>Fusobacteriota</taxon>
        <taxon>Fusobacteriia</taxon>
        <taxon>Fusobacteriales</taxon>
        <taxon>Leptotrichiaceae</taxon>
        <taxon>Leptotrichia</taxon>
    </lineage>
</organism>
<dbReference type="Proteomes" id="UP000070483">
    <property type="component" value="Unassembled WGS sequence"/>
</dbReference>
<reference evidence="2" key="1">
    <citation type="submission" date="2016-01" db="EMBL/GenBank/DDBJ databases">
        <authorList>
            <person name="Oliw E.H."/>
        </authorList>
    </citation>
    <scope>NUCLEOTIDE SEQUENCE [LARGE SCALE GENOMIC DNA]</scope>
    <source>
        <strain evidence="2">KA00185</strain>
    </source>
</reference>
<gene>
    <name evidence="2" type="ORF">HMPREF3180_00593</name>
    <name evidence="1" type="ORF">JMUB3934_0912</name>
</gene>
<dbReference type="AlphaFoldDB" id="A0A134AMW5"/>
<evidence type="ECO:0000313" key="3">
    <source>
        <dbReference type="Proteomes" id="UP000070483"/>
    </source>
</evidence>
<dbReference type="RefSeq" id="WP_060917502.1">
    <property type="nucleotide sequence ID" value="NZ_AP019835.1"/>
</dbReference>
<dbReference type="STRING" id="157687.HMPREF3180_00593"/>
<name>A0A134AMW5_9FUSO</name>
<dbReference type="EMBL" id="LSDD01000036">
    <property type="protein sequence ID" value="KXB69051.1"/>
    <property type="molecule type" value="Genomic_DNA"/>
</dbReference>
<protein>
    <submittedName>
        <fullName evidence="1">DNA protecting protein DprA</fullName>
    </submittedName>
</protein>
<reference evidence="1 4" key="3">
    <citation type="submission" date="2019-07" db="EMBL/GenBank/DDBJ databases">
        <title>Complete Genome Sequence of Leptotrichia wadei Strain JMUB3934.</title>
        <authorList>
            <person name="Watanabe S."/>
            <person name="Cui L."/>
        </authorList>
    </citation>
    <scope>NUCLEOTIDE SEQUENCE [LARGE SCALE GENOMIC DNA]</scope>
    <source>
        <strain evidence="1 4">JMUB3934</strain>
    </source>
</reference>
<evidence type="ECO:0000313" key="2">
    <source>
        <dbReference type="EMBL" id="KXB69051.1"/>
    </source>
</evidence>
<sequence>MAIKFSKNEILEMIENAKFDIRSFYKQDFVNYAGKTKDSKEYYTEIIAEWLLSHVDLFNKIKLINREGSYRIESHDGKIINQESNRAEEKIAMKLFDYSQNKGEIFDKIGKIIDYQTPLKNIQTDDAGKIDLLAYNEDTDTLRILELKKSDSKETMLKCLLEVYTYLKIVNKVKLLKDFGLPKDTIVKASPLVFFEGMQYKEMQEDRKNLKKLMEKMEIEPVYLIEENGKYKVKL</sequence>